<dbReference type="HOGENOM" id="CLU_013430_9_4_1"/>
<feature type="domain" description="Cation efflux protein transmembrane" evidence="7">
    <location>
        <begin position="22"/>
        <end position="181"/>
    </location>
</feature>
<dbReference type="PANTHER" id="PTHR11562">
    <property type="entry name" value="CATION EFFLUX PROTEIN/ ZINC TRANSPORTER"/>
    <property type="match status" value="1"/>
</dbReference>
<keyword evidence="4 6" id="KW-1133">Transmembrane helix</keyword>
<feature type="transmembrane region" description="Helical" evidence="6">
    <location>
        <begin position="85"/>
        <end position="104"/>
    </location>
</feature>
<dbReference type="Gene3D" id="1.20.1510.10">
    <property type="entry name" value="Cation efflux protein transmembrane domain"/>
    <property type="match status" value="1"/>
</dbReference>
<keyword evidence="2 6" id="KW-0812">Transmembrane</keyword>
<dbReference type="InterPro" id="IPR002524">
    <property type="entry name" value="Cation_efflux"/>
</dbReference>
<dbReference type="STRING" id="1003232.J9DMU8"/>
<dbReference type="InParanoid" id="J9DMU8"/>
<dbReference type="GO" id="GO:0005886">
    <property type="term" value="C:plasma membrane"/>
    <property type="evidence" value="ECO:0007669"/>
    <property type="project" value="TreeGrafter"/>
</dbReference>
<evidence type="ECO:0000256" key="2">
    <source>
        <dbReference type="ARBA" id="ARBA00022692"/>
    </source>
</evidence>
<evidence type="ECO:0000256" key="6">
    <source>
        <dbReference type="SAM" id="Phobius"/>
    </source>
</evidence>
<reference evidence="9" key="2">
    <citation type="submission" date="2015-07" db="EMBL/GenBank/DDBJ databases">
        <title>Contrasting host-pathogen interactions and genome evolution in two generalist and specialist microsporidian pathogens of mosquitoes.</title>
        <authorList>
            <consortium name="The Broad Institute Genomics Platform"/>
            <consortium name="The Broad Institute Genome Sequencing Center for Infectious Disease"/>
            <person name="Cuomo C.A."/>
            <person name="Sanscrainte N.D."/>
            <person name="Goldberg J.M."/>
            <person name="Heiman D."/>
            <person name="Young S."/>
            <person name="Zeng Q."/>
            <person name="Becnel J.J."/>
            <person name="Birren B.W."/>
        </authorList>
    </citation>
    <scope>NUCLEOTIDE SEQUENCE [LARGE SCALE GENOMIC DNA]</scope>
    <source>
        <strain evidence="9">USNM 41457</strain>
    </source>
</reference>
<evidence type="ECO:0000256" key="4">
    <source>
        <dbReference type="ARBA" id="ARBA00022989"/>
    </source>
</evidence>
<dbReference type="InterPro" id="IPR050681">
    <property type="entry name" value="CDF/SLC30A"/>
</dbReference>
<evidence type="ECO:0000256" key="1">
    <source>
        <dbReference type="ARBA" id="ARBA00004141"/>
    </source>
</evidence>
<dbReference type="GO" id="GO:0030003">
    <property type="term" value="P:intracellular monoatomic cation homeostasis"/>
    <property type="evidence" value="ECO:0007669"/>
    <property type="project" value="UniProtKB-ARBA"/>
</dbReference>
<keyword evidence="5 6" id="KW-0472">Membrane</keyword>
<evidence type="ECO:0000259" key="7">
    <source>
        <dbReference type="Pfam" id="PF01545"/>
    </source>
</evidence>
<protein>
    <submittedName>
        <fullName evidence="8">Cation diffusion facilitator family transporter</fullName>
    </submittedName>
</protein>
<keyword evidence="3" id="KW-0864">Zinc transport</keyword>
<dbReference type="SUPFAM" id="SSF161111">
    <property type="entry name" value="Cation efflux protein transmembrane domain-like"/>
    <property type="match status" value="1"/>
</dbReference>
<dbReference type="Proteomes" id="UP000003163">
    <property type="component" value="Unassembled WGS sequence"/>
</dbReference>
<dbReference type="VEuPathDB" id="MicrosporidiaDB:EDEG_02938"/>
<name>J9DMU8_EDHAE</name>
<keyword evidence="9" id="KW-1185">Reference proteome</keyword>
<feature type="transmembrane region" description="Helical" evidence="6">
    <location>
        <begin position="49"/>
        <end position="65"/>
    </location>
</feature>
<dbReference type="NCBIfam" id="TIGR01297">
    <property type="entry name" value="CDF"/>
    <property type="match status" value="1"/>
</dbReference>
<evidence type="ECO:0000313" key="8">
    <source>
        <dbReference type="EMBL" id="EJW02667.1"/>
    </source>
</evidence>
<dbReference type="InterPro" id="IPR058533">
    <property type="entry name" value="Cation_efflux_TM"/>
</dbReference>
<feature type="transmembrane region" description="Helical" evidence="6">
    <location>
        <begin position="21"/>
        <end position="37"/>
    </location>
</feature>
<dbReference type="InterPro" id="IPR027469">
    <property type="entry name" value="Cation_efflux_TMD_sf"/>
</dbReference>
<feature type="transmembrane region" description="Helical" evidence="6">
    <location>
        <begin position="157"/>
        <end position="180"/>
    </location>
</feature>
<sequence length="184" mass="20478">MHGKGCKKTSTDQDIRKIAKVLVVVFLFMLLEIWGHYSSNSLSLLADSVHLLVDFLGFLVSLTALKWTQLKPTKKMSFGYSRVEIIGATVSIFLIWVATGYLVAKSYQKMLLPESINSEIFVVISVIGLLVNLYCLYALHDQHEKAGEHRNLNIRAAYIHVIGDLIQSVGVIIASILVYINPSG</sequence>
<dbReference type="EMBL" id="AFBI03000061">
    <property type="protein sequence ID" value="EJW02667.1"/>
    <property type="molecule type" value="Genomic_DNA"/>
</dbReference>
<gene>
    <name evidence="8" type="ORF">EDEG_02938</name>
</gene>
<dbReference type="PANTHER" id="PTHR11562:SF17">
    <property type="entry name" value="RE54080P-RELATED"/>
    <property type="match status" value="1"/>
</dbReference>
<comment type="caution">
    <text evidence="8">The sequence shown here is derived from an EMBL/GenBank/DDBJ whole genome shotgun (WGS) entry which is preliminary data.</text>
</comment>
<keyword evidence="3" id="KW-0406">Ion transport</keyword>
<evidence type="ECO:0000256" key="3">
    <source>
        <dbReference type="ARBA" id="ARBA00022906"/>
    </source>
</evidence>
<reference evidence="8 9" key="1">
    <citation type="submission" date="2011-08" db="EMBL/GenBank/DDBJ databases">
        <authorList>
            <person name="Liu Z.J."/>
            <person name="Shi F.L."/>
            <person name="Lu J.Q."/>
            <person name="Li M."/>
            <person name="Wang Z.L."/>
        </authorList>
    </citation>
    <scope>NUCLEOTIDE SEQUENCE [LARGE SCALE GENOMIC DNA]</scope>
    <source>
        <strain evidence="8 9">USNM 41457</strain>
    </source>
</reference>
<comment type="subcellular location">
    <subcellularLocation>
        <location evidence="1">Membrane</location>
        <topology evidence="1">Multi-pass membrane protein</topology>
    </subcellularLocation>
</comment>
<keyword evidence="3" id="KW-0813">Transport</keyword>
<organism evidence="8 9">
    <name type="scientific">Edhazardia aedis (strain USNM 41457)</name>
    <name type="common">Microsporidian parasite</name>
    <dbReference type="NCBI Taxonomy" id="1003232"/>
    <lineage>
        <taxon>Eukaryota</taxon>
        <taxon>Fungi</taxon>
        <taxon>Fungi incertae sedis</taxon>
        <taxon>Microsporidia</taxon>
        <taxon>Edhazardia</taxon>
    </lineage>
</organism>
<accession>J9DMU8</accession>
<evidence type="ECO:0000256" key="5">
    <source>
        <dbReference type="ARBA" id="ARBA00023136"/>
    </source>
</evidence>
<dbReference type="Pfam" id="PF01545">
    <property type="entry name" value="Cation_efflux"/>
    <property type="match status" value="1"/>
</dbReference>
<dbReference type="OMA" id="KWIRNII"/>
<evidence type="ECO:0000313" key="9">
    <source>
        <dbReference type="Proteomes" id="UP000003163"/>
    </source>
</evidence>
<feature type="transmembrane region" description="Helical" evidence="6">
    <location>
        <begin position="116"/>
        <end position="137"/>
    </location>
</feature>
<dbReference type="OrthoDB" id="9944568at2759"/>
<dbReference type="AlphaFoldDB" id="J9DMU8"/>
<dbReference type="GO" id="GO:0005385">
    <property type="term" value="F:zinc ion transmembrane transporter activity"/>
    <property type="evidence" value="ECO:0007669"/>
    <property type="project" value="TreeGrafter"/>
</dbReference>
<dbReference type="GO" id="GO:0098771">
    <property type="term" value="P:inorganic ion homeostasis"/>
    <property type="evidence" value="ECO:0007669"/>
    <property type="project" value="UniProtKB-ARBA"/>
</dbReference>
<proteinExistence type="predicted"/>
<keyword evidence="3" id="KW-0862">Zinc</keyword>